<reference evidence="1" key="1">
    <citation type="journal article" date="2015" name="Nature">
        <title>Complex archaea that bridge the gap between prokaryotes and eukaryotes.</title>
        <authorList>
            <person name="Spang A."/>
            <person name="Saw J.H."/>
            <person name="Jorgensen S.L."/>
            <person name="Zaremba-Niedzwiedzka K."/>
            <person name="Martijn J."/>
            <person name="Lind A.E."/>
            <person name="van Eijk R."/>
            <person name="Schleper C."/>
            <person name="Guy L."/>
            <person name="Ettema T.J."/>
        </authorList>
    </citation>
    <scope>NUCLEOTIDE SEQUENCE</scope>
</reference>
<proteinExistence type="predicted"/>
<dbReference type="AlphaFoldDB" id="A0A0F9QJZ2"/>
<evidence type="ECO:0000313" key="1">
    <source>
        <dbReference type="EMBL" id="KKN13486.1"/>
    </source>
</evidence>
<protein>
    <submittedName>
        <fullName evidence="1">Uncharacterized protein</fullName>
    </submittedName>
</protein>
<name>A0A0F9QJZ2_9ZZZZ</name>
<sequence>MPCNCHEDQRVTICARCEKEDTGALSQAFVRGGFKVDLEYCSAHKT</sequence>
<accession>A0A0F9QJZ2</accession>
<comment type="caution">
    <text evidence="1">The sequence shown here is derived from an EMBL/GenBank/DDBJ whole genome shotgun (WGS) entry which is preliminary data.</text>
</comment>
<organism evidence="1">
    <name type="scientific">marine sediment metagenome</name>
    <dbReference type="NCBI Taxonomy" id="412755"/>
    <lineage>
        <taxon>unclassified sequences</taxon>
        <taxon>metagenomes</taxon>
        <taxon>ecological metagenomes</taxon>
    </lineage>
</organism>
<gene>
    <name evidence="1" type="ORF">LCGC14_1005800</name>
</gene>
<dbReference type="EMBL" id="LAZR01003917">
    <property type="protein sequence ID" value="KKN13486.1"/>
    <property type="molecule type" value="Genomic_DNA"/>
</dbReference>